<comment type="similarity">
    <text evidence="6">Belongs to the TDD superfamily. TSR3 family.</text>
</comment>
<feature type="domain" description="16S/18S rRNA aminocarboxypropyltransferase Tsr3 C-terminal" evidence="8">
    <location>
        <begin position="95"/>
        <end position="221"/>
    </location>
</feature>
<dbReference type="InterPro" id="IPR022968">
    <property type="entry name" value="Tsr3-like"/>
</dbReference>
<evidence type="ECO:0000259" key="8">
    <source>
        <dbReference type="Pfam" id="PF04034"/>
    </source>
</evidence>
<dbReference type="Pfam" id="PF04034">
    <property type="entry name" value="Ribo_biogen_C"/>
    <property type="match status" value="1"/>
</dbReference>
<evidence type="ECO:0000256" key="1">
    <source>
        <dbReference type="ARBA" id="ARBA00022490"/>
    </source>
</evidence>
<dbReference type="PANTHER" id="PTHR20426">
    <property type="entry name" value="RIBOSOME BIOGENESIS PROTEIN TSR3 HOMOLOG"/>
    <property type="match status" value="1"/>
</dbReference>
<keyword evidence="2 6" id="KW-0690">Ribosome biogenesis</keyword>
<dbReference type="Pfam" id="PF13489">
    <property type="entry name" value="Methyltransf_23"/>
    <property type="match status" value="1"/>
</dbReference>
<feature type="binding site" evidence="6">
    <location>
        <position position="122"/>
    </location>
    <ligand>
        <name>S-adenosyl-L-methionine</name>
        <dbReference type="ChEBI" id="CHEBI:59789"/>
    </ligand>
</feature>
<dbReference type="Pfam" id="PF04068">
    <property type="entry name" value="Fer4_RLI"/>
    <property type="match status" value="1"/>
</dbReference>
<protein>
    <recommendedName>
        <fullName evidence="6">18S rRNA aminocarboxypropyltransferase</fullName>
        <ecNumber evidence="6">2.5.1.157</ecNumber>
    </recommendedName>
</protein>
<feature type="binding site" evidence="6">
    <location>
        <position position="145"/>
    </location>
    <ligand>
        <name>S-adenosyl-L-methionine</name>
        <dbReference type="ChEBI" id="CHEBI:59789"/>
    </ligand>
</feature>
<evidence type="ECO:0000256" key="3">
    <source>
        <dbReference type="ARBA" id="ARBA00022552"/>
    </source>
</evidence>
<dbReference type="GO" id="GO:0000455">
    <property type="term" value="P:enzyme-directed rRNA pseudouridine synthesis"/>
    <property type="evidence" value="ECO:0007669"/>
    <property type="project" value="UniProtKB-UniRule"/>
</dbReference>
<sequence>MPSKFPSRGSGQAARSKSRRFNNRHAQFSVSSNNFTHNYEAKCEGSSSSDNSEVMNINTAMWDLGQCDPKRCSGRKLVRLGVTRLLSLREPFHGLVLTPTASQYINPQTDRDIVEHSGVCVIDCSWARLDETPFHKLKFQHGRLLPYLLAVNPVNYGRPHKLTCAEAFAASLYILGWEESARHVLSHFSWGPSFFEVNGDLLSAYQSCLTNTDIADVQKRYEASLMAKKNHKSESYSEMYAALDAELGSEYDAPSLDEAEVTNSCDLVPLVNSDEGETKLLQPVEVFEDLPLSEDSKANLDRQMKSICSSFEHEQLKKEAGRNWDRFYNRNGTKFFKDRHWTRREFAELAQLPEDDDTPMTILEVGCGVGNFIFPLIEDFYSTGVSVECKTPTRKSVVFYACDVSPKAIAEVKKNPAFSPKFASAFVCDLSVDGALQAGLLEATTPKLLSLSHNQPPDFHLVTLIFVLSAIHPTSMTVCLKNVVSALRPGGKLLFRDYGLHDYAQIRFGRKSRVVADQPLYKRQDGTFAYFFSITELANMLKAAGLDVIKCSYIHKNTVNKRINFSAKRVFVQAVAQKPEPSNPTERQIN</sequence>
<evidence type="ECO:0000256" key="7">
    <source>
        <dbReference type="SAM" id="MobiDB-lite"/>
    </source>
</evidence>
<feature type="region of interest" description="Disordered" evidence="7">
    <location>
        <begin position="1"/>
        <end position="23"/>
    </location>
</feature>
<feature type="domain" description="RNase L inhibitor RLI-like possible metal-binding" evidence="9">
    <location>
        <begin position="60"/>
        <end position="86"/>
    </location>
</feature>
<keyword evidence="4 6" id="KW-0808">Transferase</keyword>
<evidence type="ECO:0000256" key="6">
    <source>
        <dbReference type="HAMAP-Rule" id="MF_03146"/>
    </source>
</evidence>
<dbReference type="PANTHER" id="PTHR20426:SF0">
    <property type="entry name" value="18S RRNA AMINOCARBOXYPROPYLTRANSFERASE"/>
    <property type="match status" value="1"/>
</dbReference>
<proteinExistence type="inferred from homology"/>
<dbReference type="EC" id="2.5.1.157" evidence="6"/>
<organism evidence="10">
    <name type="scientific">Mesocestoides corti</name>
    <name type="common">Flatworm</name>
    <dbReference type="NCBI Taxonomy" id="53468"/>
    <lineage>
        <taxon>Eukaryota</taxon>
        <taxon>Metazoa</taxon>
        <taxon>Spiralia</taxon>
        <taxon>Lophotrochozoa</taxon>
        <taxon>Platyhelminthes</taxon>
        <taxon>Cestoda</taxon>
        <taxon>Eucestoda</taxon>
        <taxon>Cyclophyllidea</taxon>
        <taxon>Mesocestoididae</taxon>
        <taxon>Mesocestoides</taxon>
    </lineage>
</organism>
<accession>A0A5K3EMB1</accession>
<evidence type="ECO:0000256" key="2">
    <source>
        <dbReference type="ARBA" id="ARBA00022517"/>
    </source>
</evidence>
<name>A0A5K3EMB1_MESCO</name>
<evidence type="ECO:0000259" key="9">
    <source>
        <dbReference type="Pfam" id="PF04068"/>
    </source>
</evidence>
<keyword evidence="1" id="KW-0963">Cytoplasm</keyword>
<dbReference type="CDD" id="cd02440">
    <property type="entry name" value="AdoMet_MTases"/>
    <property type="match status" value="1"/>
</dbReference>
<dbReference type="InterPro" id="IPR007209">
    <property type="entry name" value="RNaseL-inhib-like_metal-bd_dom"/>
</dbReference>
<feature type="binding site" evidence="6">
    <location>
        <position position="73"/>
    </location>
    <ligand>
        <name>S-adenosyl-L-methionine</name>
        <dbReference type="ChEBI" id="CHEBI:59789"/>
    </ligand>
</feature>
<keyword evidence="5 6" id="KW-0949">S-adenosyl-L-methionine</keyword>
<dbReference type="GO" id="GO:0030490">
    <property type="term" value="P:maturation of SSU-rRNA"/>
    <property type="evidence" value="ECO:0007669"/>
    <property type="project" value="TreeGrafter"/>
</dbReference>
<dbReference type="AlphaFoldDB" id="A0A5K3EMB1"/>
<comment type="function">
    <text evidence="6">Aminocarboxypropyltransferase that catalyzes the aminocarboxypropyl transfer on pseudouridine in 18S rRNA. It constitutes the last step in biosynthesis of the hypermodified N1-methyl-N3-(3-amino-3-carboxypropyl) pseudouridine (m1acp3-Psi).</text>
</comment>
<evidence type="ECO:0000313" key="10">
    <source>
        <dbReference type="WBParaSite" id="MCU_001568-RC"/>
    </source>
</evidence>
<keyword evidence="3 6" id="KW-0698">rRNA processing</keyword>
<dbReference type="Gene3D" id="3.40.50.150">
    <property type="entry name" value="Vaccinia Virus protein VP39"/>
    <property type="match status" value="1"/>
</dbReference>
<dbReference type="WBParaSite" id="MCU_001568-RC">
    <property type="protein sequence ID" value="MCU_001568-RC"/>
    <property type="gene ID" value="MCU_001568"/>
</dbReference>
<dbReference type="SUPFAM" id="SSF53335">
    <property type="entry name" value="S-adenosyl-L-methionine-dependent methyltransferases"/>
    <property type="match status" value="1"/>
</dbReference>
<comment type="catalytic activity">
    <reaction evidence="6">
        <text>an N(1)-methylpseudouridine in rRNA + S-adenosyl-L-methionine = N(1)-methyl-N(3)-[(3S)-3-amino-3-carboxypropyl]pseudouridine in rRNA + S-methyl-5'-thioadenosine + H(+)</text>
        <dbReference type="Rhea" id="RHEA:63296"/>
        <dbReference type="Rhea" id="RHEA-COMP:11634"/>
        <dbReference type="Rhea" id="RHEA-COMP:16310"/>
        <dbReference type="ChEBI" id="CHEBI:15378"/>
        <dbReference type="ChEBI" id="CHEBI:17509"/>
        <dbReference type="ChEBI" id="CHEBI:59789"/>
        <dbReference type="ChEBI" id="CHEBI:74890"/>
        <dbReference type="ChEBI" id="CHEBI:146234"/>
        <dbReference type="EC" id="2.5.1.157"/>
    </reaction>
</comment>
<dbReference type="GO" id="GO:1904047">
    <property type="term" value="F:S-adenosyl-L-methionine binding"/>
    <property type="evidence" value="ECO:0007669"/>
    <property type="project" value="UniProtKB-UniRule"/>
</dbReference>
<reference evidence="10" key="1">
    <citation type="submission" date="2019-11" db="UniProtKB">
        <authorList>
            <consortium name="WormBaseParasite"/>
        </authorList>
    </citation>
    <scope>IDENTIFICATION</scope>
</reference>
<comment type="caution">
    <text evidence="6">Lacks conserved residue(s) required for the propagation of feature annotation.</text>
</comment>
<dbReference type="InterPro" id="IPR029063">
    <property type="entry name" value="SAM-dependent_MTases_sf"/>
</dbReference>
<dbReference type="NCBIfam" id="NF002621">
    <property type="entry name" value="PRK02287.1"/>
    <property type="match status" value="1"/>
</dbReference>
<dbReference type="GO" id="GO:0106388">
    <property type="term" value="F:rRNA small subunit aminocarboxypropyltransferase activity"/>
    <property type="evidence" value="ECO:0007669"/>
    <property type="project" value="UniProtKB-EC"/>
</dbReference>
<dbReference type="InterPro" id="IPR007177">
    <property type="entry name" value="Tsr3_C"/>
</dbReference>
<dbReference type="HAMAP" id="MF_01116">
    <property type="entry name" value="TSR3"/>
    <property type="match status" value="1"/>
</dbReference>
<evidence type="ECO:0000256" key="4">
    <source>
        <dbReference type="ARBA" id="ARBA00022679"/>
    </source>
</evidence>
<evidence type="ECO:0000256" key="5">
    <source>
        <dbReference type="ARBA" id="ARBA00022691"/>
    </source>
</evidence>